<dbReference type="Proteomes" id="UP000032232">
    <property type="component" value="Unassembled WGS sequence"/>
</dbReference>
<accession>A0A0D1EJ61</accession>
<dbReference type="EMBL" id="JYFE01000042">
    <property type="protein sequence ID" value="KIT15815.1"/>
    <property type="molecule type" value="Genomic_DNA"/>
</dbReference>
<evidence type="ECO:0000313" key="4">
    <source>
        <dbReference type="Proteomes" id="UP000032232"/>
    </source>
</evidence>
<reference evidence="3 4" key="1">
    <citation type="submission" date="2015-02" db="EMBL/GenBank/DDBJ databases">
        <title>Genome Sequence of Jannaschia aquimarina DSM28248, a member of the Roseobacter clade.</title>
        <authorList>
            <person name="Voget S."/>
            <person name="Daniel R."/>
        </authorList>
    </citation>
    <scope>NUCLEOTIDE SEQUENCE [LARGE SCALE GENOMIC DNA]</scope>
    <source>
        <strain evidence="3 4">GSW-M26</strain>
    </source>
</reference>
<evidence type="ECO:0000256" key="2">
    <source>
        <dbReference type="SAM" id="Phobius"/>
    </source>
</evidence>
<dbReference type="AlphaFoldDB" id="A0A0D1EJ61"/>
<keyword evidence="2" id="KW-0472">Membrane</keyword>
<dbReference type="RefSeq" id="WP_236687845.1">
    <property type="nucleotide sequence ID" value="NZ_FZPF01000005.1"/>
</dbReference>
<feature type="transmembrane region" description="Helical" evidence="2">
    <location>
        <begin position="41"/>
        <end position="62"/>
    </location>
</feature>
<sequence length="364" mass="37302">MQQEIRPVGTLESTAICFGVAALAGFGAMVMLYLLADWTPLQAIFSGGAIGTILAVLLIATIGRPQPAPTLMTGQMEMPTESRSKATSPGQPGEPAMPEPMGPRDLSAPSPHRNEIPGSIISSTDTLEPHPIAKILETPKVEAVPATRIPSPAPINAADPAVARPVGVTSDPRPMGQPAPLNGKVVSPEPPVAPPFAAGAASSAPAANRNEAAPGGGDAPAPTASAAAQSYNETDPMPDAVARTSEPAGVAPKSSGSSAAAAAAGEAQEEQKPVTLDAPKDGKADDLKMIKGVGPKLEKLCNELGFYHFAQIAAWTPAEVAWVDRHLEGFKGRVSRDDWVAQAKLLADGGETEFSKKVGDGGVY</sequence>
<protein>
    <submittedName>
        <fullName evidence="3">RplU_2 protein</fullName>
    </submittedName>
</protein>
<feature type="transmembrane region" description="Helical" evidence="2">
    <location>
        <begin position="12"/>
        <end position="35"/>
    </location>
</feature>
<proteinExistence type="predicted"/>
<gene>
    <name evidence="3" type="primary">rplU_2</name>
    <name evidence="3" type="ORF">jaqu_23950</name>
</gene>
<dbReference type="STRING" id="935700.jaqu_23950"/>
<evidence type="ECO:0000313" key="3">
    <source>
        <dbReference type="EMBL" id="KIT15815.1"/>
    </source>
</evidence>
<keyword evidence="2" id="KW-0812">Transmembrane</keyword>
<feature type="compositionally biased region" description="Low complexity" evidence="1">
    <location>
        <begin position="195"/>
        <end position="228"/>
    </location>
</feature>
<feature type="compositionally biased region" description="Low complexity" evidence="1">
    <location>
        <begin position="247"/>
        <end position="266"/>
    </location>
</feature>
<feature type="region of interest" description="Disordered" evidence="1">
    <location>
        <begin position="149"/>
        <end position="284"/>
    </location>
</feature>
<evidence type="ECO:0000256" key="1">
    <source>
        <dbReference type="SAM" id="MobiDB-lite"/>
    </source>
</evidence>
<dbReference type="PATRIC" id="fig|935700.4.peg.2465"/>
<keyword evidence="4" id="KW-1185">Reference proteome</keyword>
<keyword evidence="2" id="KW-1133">Transmembrane helix</keyword>
<dbReference type="Gene3D" id="1.10.150.20">
    <property type="entry name" value="5' to 3' exonuclease, C-terminal subdomain"/>
    <property type="match status" value="1"/>
</dbReference>
<comment type="caution">
    <text evidence="3">The sequence shown here is derived from an EMBL/GenBank/DDBJ whole genome shotgun (WGS) entry which is preliminary data.</text>
</comment>
<name>A0A0D1EJ61_9RHOB</name>
<feature type="region of interest" description="Disordered" evidence="1">
    <location>
        <begin position="76"/>
        <end position="129"/>
    </location>
</feature>
<organism evidence="3 4">
    <name type="scientific">Jannaschia aquimarina</name>
    <dbReference type="NCBI Taxonomy" id="935700"/>
    <lineage>
        <taxon>Bacteria</taxon>
        <taxon>Pseudomonadati</taxon>
        <taxon>Pseudomonadota</taxon>
        <taxon>Alphaproteobacteria</taxon>
        <taxon>Rhodobacterales</taxon>
        <taxon>Roseobacteraceae</taxon>
        <taxon>Jannaschia</taxon>
    </lineage>
</organism>